<organism evidence="2 3">
    <name type="scientific">Pseudovirgaria hyperparasitica</name>
    <dbReference type="NCBI Taxonomy" id="470096"/>
    <lineage>
        <taxon>Eukaryota</taxon>
        <taxon>Fungi</taxon>
        <taxon>Dikarya</taxon>
        <taxon>Ascomycota</taxon>
        <taxon>Pezizomycotina</taxon>
        <taxon>Dothideomycetes</taxon>
        <taxon>Dothideomycetes incertae sedis</taxon>
        <taxon>Acrospermales</taxon>
        <taxon>Acrospermaceae</taxon>
        <taxon>Pseudovirgaria</taxon>
    </lineage>
</organism>
<dbReference type="Gene3D" id="3.40.50.10860">
    <property type="entry name" value="Leucine Dehydrogenase, chain A, domain 1"/>
    <property type="match status" value="1"/>
</dbReference>
<reference evidence="2" key="1">
    <citation type="journal article" date="2020" name="Stud. Mycol.">
        <title>101 Dothideomycetes genomes: a test case for predicting lifestyles and emergence of pathogens.</title>
        <authorList>
            <person name="Haridas S."/>
            <person name="Albert R."/>
            <person name="Binder M."/>
            <person name="Bloem J."/>
            <person name="Labutti K."/>
            <person name="Salamov A."/>
            <person name="Andreopoulos B."/>
            <person name="Baker S."/>
            <person name="Barry K."/>
            <person name="Bills G."/>
            <person name="Bluhm B."/>
            <person name="Cannon C."/>
            <person name="Castanera R."/>
            <person name="Culley D."/>
            <person name="Daum C."/>
            <person name="Ezra D."/>
            <person name="Gonzalez J."/>
            <person name="Henrissat B."/>
            <person name="Kuo A."/>
            <person name="Liang C."/>
            <person name="Lipzen A."/>
            <person name="Lutzoni F."/>
            <person name="Magnuson J."/>
            <person name="Mondo S."/>
            <person name="Nolan M."/>
            <person name="Ohm R."/>
            <person name="Pangilinan J."/>
            <person name="Park H.-J."/>
            <person name="Ramirez L."/>
            <person name="Alfaro M."/>
            <person name="Sun H."/>
            <person name="Tritt A."/>
            <person name="Yoshinaga Y."/>
            <person name="Zwiers L.-H."/>
            <person name="Turgeon B."/>
            <person name="Goodwin S."/>
            <person name="Spatafora J."/>
            <person name="Crous P."/>
            <person name="Grigoriev I."/>
        </authorList>
    </citation>
    <scope>NUCLEOTIDE SEQUENCE</scope>
    <source>
        <strain evidence="2">CBS 121739</strain>
    </source>
</reference>
<gene>
    <name evidence="2" type="ORF">EJ05DRAFT_250758</name>
</gene>
<dbReference type="Proteomes" id="UP000799437">
    <property type="component" value="Unassembled WGS sequence"/>
</dbReference>
<dbReference type="EMBL" id="ML996567">
    <property type="protein sequence ID" value="KAF2761034.1"/>
    <property type="molecule type" value="Genomic_DNA"/>
</dbReference>
<dbReference type="InterPro" id="IPR046346">
    <property type="entry name" value="Aminoacid_DH-like_N_sf"/>
</dbReference>
<keyword evidence="3" id="KW-1185">Reference proteome</keyword>
<dbReference type="PANTHER" id="PTHR21089">
    <property type="entry name" value="SHIKIMATE DEHYDROGENASE"/>
    <property type="match status" value="1"/>
</dbReference>
<feature type="domain" description="Shikimate dehydrogenase substrate binding N-terminal" evidence="1">
    <location>
        <begin position="20"/>
        <end position="100"/>
    </location>
</feature>
<dbReference type="Gene3D" id="3.40.50.720">
    <property type="entry name" value="NAD(P)-binding Rossmann-like Domain"/>
    <property type="match status" value="1"/>
</dbReference>
<name>A0A6A6WG46_9PEZI</name>
<protein>
    <submittedName>
        <fullName evidence="2">Quinate dehydrogenase</fullName>
    </submittedName>
</protein>
<dbReference type="RefSeq" id="XP_033603485.1">
    <property type="nucleotide sequence ID" value="XM_033740160.1"/>
</dbReference>
<accession>A0A6A6WG46</accession>
<dbReference type="OrthoDB" id="204377at2759"/>
<dbReference type="GO" id="GO:0004764">
    <property type="term" value="F:shikimate 3-dehydrogenase (NADP+) activity"/>
    <property type="evidence" value="ECO:0007669"/>
    <property type="project" value="InterPro"/>
</dbReference>
<dbReference type="InterPro" id="IPR022893">
    <property type="entry name" value="Shikimate_DH_fam"/>
</dbReference>
<dbReference type="SUPFAM" id="SSF51735">
    <property type="entry name" value="NAD(P)-binding Rossmann-fold domains"/>
    <property type="match status" value="1"/>
</dbReference>
<dbReference type="Pfam" id="PF08501">
    <property type="entry name" value="Shikimate_dh_N"/>
    <property type="match status" value="1"/>
</dbReference>
<dbReference type="PANTHER" id="PTHR21089:SF1">
    <property type="entry name" value="BIFUNCTIONAL 3-DEHYDROQUINATE DEHYDRATASE_SHIKIMATE DEHYDROGENASE, CHLOROPLASTIC"/>
    <property type="match status" value="1"/>
</dbReference>
<dbReference type="InterPro" id="IPR013708">
    <property type="entry name" value="Shikimate_DH-bd_N"/>
</dbReference>
<dbReference type="GO" id="GO:0019632">
    <property type="term" value="P:shikimate metabolic process"/>
    <property type="evidence" value="ECO:0007669"/>
    <property type="project" value="TreeGrafter"/>
</dbReference>
<dbReference type="InterPro" id="IPR036291">
    <property type="entry name" value="NAD(P)-bd_dom_sf"/>
</dbReference>
<dbReference type="AlphaFoldDB" id="A0A6A6WG46"/>
<evidence type="ECO:0000313" key="2">
    <source>
        <dbReference type="EMBL" id="KAF2761034.1"/>
    </source>
</evidence>
<evidence type="ECO:0000313" key="3">
    <source>
        <dbReference type="Proteomes" id="UP000799437"/>
    </source>
</evidence>
<proteinExistence type="predicted"/>
<dbReference type="SUPFAM" id="SSF53223">
    <property type="entry name" value="Aminoacid dehydrogenase-like, N-terminal domain"/>
    <property type="match status" value="1"/>
</dbReference>
<dbReference type="GeneID" id="54481214"/>
<dbReference type="GO" id="GO:0009423">
    <property type="term" value="P:chorismate biosynthetic process"/>
    <property type="evidence" value="ECO:0007669"/>
    <property type="project" value="TreeGrafter"/>
</dbReference>
<evidence type="ECO:0000259" key="1">
    <source>
        <dbReference type="Pfam" id="PF08501"/>
    </source>
</evidence>
<sequence length="349" mass="38880">MASSLFDINDIAGLDRVGYLFGHPISHSLSPIFHRTIFDALDLKWSQKYLESLDMQQFLKLTREPLFFGASVTMPHKLAILPHLDELTPEARDVGACNTLFVRERNGKRIYLGTNTDVVGIKLAFYENVSSPDDTFHNRPGLVVGGGGAARSAVYALRKFMQTTDIYIVNRDKSEVDAVIQWCTERGYGENLVHVDTVERAHTLKGPGAIVSCVPDFPPKTREEKTARKVIELMLEKEHKGAILEMCYHPKPWTEIAGIADKEGWQVILGTEAMIWQGLEQSRYWREEDVPVSVIDKVKGVIATELNGMRKYGLAPSSTKTPATVVTANISTHEEITPVVESSVNIAKA</sequence>